<protein>
    <submittedName>
        <fullName evidence="2">Uncharacterized protein</fullName>
    </submittedName>
</protein>
<reference evidence="2 3" key="1">
    <citation type="submission" date="2020-01" db="EMBL/GenBank/DDBJ databases">
        <title>Genomes assembled from Gulf of Kutch pelagic sediment metagenomes.</title>
        <authorList>
            <person name="Chandrashekar M."/>
            <person name="Mahajan M.S."/>
            <person name="Dave K.J."/>
            <person name="Vatsa P."/>
            <person name="Nathani N.M."/>
        </authorList>
    </citation>
    <scope>NUCLEOTIDE SEQUENCE [LARGE SCALE GENOMIC DNA]</scope>
    <source>
        <strain evidence="2">KS3-K002</strain>
    </source>
</reference>
<organism evidence="2 3">
    <name type="scientific">Candidatus Kutchimonas denitrificans</name>
    <dbReference type="NCBI Taxonomy" id="3056748"/>
    <lineage>
        <taxon>Bacteria</taxon>
        <taxon>Pseudomonadati</taxon>
        <taxon>Gemmatimonadota</taxon>
        <taxon>Gemmatimonadia</taxon>
        <taxon>Candidatus Palauibacterales</taxon>
        <taxon>Candidatus Palauibacteraceae</taxon>
        <taxon>Candidatus Kutchimonas</taxon>
    </lineage>
</organism>
<evidence type="ECO:0000313" key="3">
    <source>
        <dbReference type="Proteomes" id="UP000702544"/>
    </source>
</evidence>
<dbReference type="Proteomes" id="UP000702544">
    <property type="component" value="Unassembled WGS sequence"/>
</dbReference>
<evidence type="ECO:0000313" key="2">
    <source>
        <dbReference type="EMBL" id="NIR74915.1"/>
    </source>
</evidence>
<proteinExistence type="predicted"/>
<dbReference type="EMBL" id="JAACAK010000049">
    <property type="protein sequence ID" value="NIR74915.1"/>
    <property type="molecule type" value="Genomic_DNA"/>
</dbReference>
<gene>
    <name evidence="2" type="ORF">GWO12_07345</name>
</gene>
<evidence type="ECO:0000256" key="1">
    <source>
        <dbReference type="SAM" id="SignalP"/>
    </source>
</evidence>
<keyword evidence="1" id="KW-0732">Signal</keyword>
<comment type="caution">
    <text evidence="2">The sequence shown here is derived from an EMBL/GenBank/DDBJ whole genome shotgun (WGS) entry which is preliminary data.</text>
</comment>
<feature type="signal peptide" evidence="1">
    <location>
        <begin position="1"/>
        <end position="24"/>
    </location>
</feature>
<accession>A0AAE4Z6Z6</accession>
<dbReference type="AlphaFoldDB" id="A0AAE4Z6Z6"/>
<feature type="chain" id="PRO_5042127287" evidence="1">
    <location>
        <begin position="25"/>
        <end position="219"/>
    </location>
</feature>
<name>A0AAE4Z6Z6_9BACT</name>
<sequence>MANKTVIIAAAFFGIAGTTSPLTAQSSAGPCPGMYPAPRVGEYAELRFRSSEQGTMPVRFAVVGEEDVFGRPHYWIEIVSVPPAVQDTVVVQMLVPHYPFEQNSLRGYIVRMPGQPAIRFPEEMLPELAGSTAGPGWKEQCQSAEDLGNERVTVPAGNFIARHYRAPDGGEEVWIADVPFGMVKMVTADGALELLRHGTDARSLITEEPVEYQPQPPGR</sequence>